<evidence type="ECO:0000313" key="2">
    <source>
        <dbReference type="EMBL" id="SQI42118.1"/>
    </source>
</evidence>
<sequence>MWFTGLGKFAPAGSQVAIVVFKDSLYLINLSEINLKNELQHSNEIKKFINEYLHENNSIADELLSKLKELAKHPIRATHQGDTAIGMSIEKALGIAANSSKLPDYKGIELKSGRNSSKNRSTLFAQVAQWDISPYKKSAEILDKFGYFREKDFKLYCSVSSQKPNSQSLIFKMDKDELQEWSIKIDNGETKHKEHIASWSGSLLRERLKEKHAETFWIEASSTFIDGTEYFQLLSVTHTKAPLLNQLMPLIESGVITMDHLIKRSGKNNRVSEKGPLFKIDQKNFDLLFPEPIKYKLI</sequence>
<proteinExistence type="predicted"/>
<reference evidence="2 3" key="1">
    <citation type="submission" date="2018-06" db="EMBL/GenBank/DDBJ databases">
        <authorList>
            <consortium name="Pathogen Informatics"/>
            <person name="Doyle S."/>
        </authorList>
    </citation>
    <scope>NUCLEOTIDE SEQUENCE [LARGE SCALE GENOMIC DNA]</scope>
    <source>
        <strain evidence="2 3">NCTC12151</strain>
    </source>
</reference>
<organism evidence="2 3">
    <name type="scientific">Leminorella richardii</name>
    <dbReference type="NCBI Taxonomy" id="158841"/>
    <lineage>
        <taxon>Bacteria</taxon>
        <taxon>Pseudomonadati</taxon>
        <taxon>Pseudomonadota</taxon>
        <taxon>Gammaproteobacteria</taxon>
        <taxon>Enterobacterales</taxon>
        <taxon>Budviciaceae</taxon>
        <taxon>Leminorella</taxon>
    </lineage>
</organism>
<dbReference type="EMBL" id="LS483470">
    <property type="protein sequence ID" value="SQI42118.1"/>
    <property type="molecule type" value="Genomic_DNA"/>
</dbReference>
<dbReference type="AlphaFoldDB" id="A0A2X4V1U0"/>
<dbReference type="CDD" id="cd22347">
    <property type="entry name" value="PDDEXK_nuclease"/>
    <property type="match status" value="1"/>
</dbReference>
<protein>
    <recommendedName>
        <fullName evidence="1">MvaI/BcnI restriction endonuclease domain-containing protein</fullName>
    </recommendedName>
</protein>
<dbReference type="InterPro" id="IPR043004">
    <property type="entry name" value="MvaI_BcnI_cat"/>
</dbReference>
<dbReference type="KEGG" id="lri:NCTC12151_02468"/>
<evidence type="ECO:0000259" key="1">
    <source>
        <dbReference type="Pfam" id="PF15515"/>
    </source>
</evidence>
<dbReference type="Gene3D" id="3.40.210.20">
    <property type="entry name" value="MvaI/BcnI restriction endonuclease, catalytic domain"/>
    <property type="match status" value="1"/>
</dbReference>
<dbReference type="Pfam" id="PF15515">
    <property type="entry name" value="MvaI_BcnI"/>
    <property type="match status" value="1"/>
</dbReference>
<gene>
    <name evidence="2" type="ORF">NCTC12151_02468</name>
</gene>
<name>A0A2X4V1U0_9GAMM</name>
<accession>A0A2X4V1U0</accession>
<dbReference type="InterPro" id="IPR043005">
    <property type="entry name" value="MvaI_BcnI_rec"/>
</dbReference>
<dbReference type="Gene3D" id="3.30.70.3570">
    <property type="entry name" value="MvaI/BcnI restriction endonuclease, recognition domain"/>
    <property type="match status" value="1"/>
</dbReference>
<keyword evidence="3" id="KW-1185">Reference proteome</keyword>
<evidence type="ECO:0000313" key="3">
    <source>
        <dbReference type="Proteomes" id="UP000249005"/>
    </source>
</evidence>
<dbReference type="RefSeq" id="WP_197708824.1">
    <property type="nucleotide sequence ID" value="NZ_LR698987.1"/>
</dbReference>
<dbReference type="InterPro" id="IPR029127">
    <property type="entry name" value="MvaI_BcnI"/>
</dbReference>
<feature type="domain" description="MvaI/BcnI restriction endonuclease" evidence="1">
    <location>
        <begin position="65"/>
        <end position="289"/>
    </location>
</feature>
<dbReference type="Proteomes" id="UP000249005">
    <property type="component" value="Chromosome 1"/>
</dbReference>